<dbReference type="Pfam" id="PF18813">
    <property type="entry name" value="PBECR4"/>
    <property type="match status" value="1"/>
</dbReference>
<dbReference type="Proteomes" id="UP000049979">
    <property type="component" value="Unassembled WGS sequence"/>
</dbReference>
<gene>
    <name evidence="2" type="ORF">M72_28001</name>
</gene>
<evidence type="ECO:0000259" key="1">
    <source>
        <dbReference type="Pfam" id="PF18813"/>
    </source>
</evidence>
<dbReference type="AlphaFoldDB" id="A0A0M6WLB3"/>
<feature type="domain" description="Phage-Barnase-EndoU-ColicinE5/D-RelE like nuclease 4" evidence="1">
    <location>
        <begin position="6"/>
        <end position="206"/>
    </location>
</feature>
<dbReference type="InterPro" id="IPR041420">
    <property type="entry name" value="PBECR4"/>
</dbReference>
<dbReference type="EMBL" id="CVRR01000016">
    <property type="protein sequence ID" value="CRL37179.1"/>
    <property type="molecule type" value="Genomic_DNA"/>
</dbReference>
<evidence type="ECO:0000313" key="2">
    <source>
        <dbReference type="EMBL" id="CRL37179.1"/>
    </source>
</evidence>
<reference evidence="3" key="1">
    <citation type="submission" date="2015-05" db="EMBL/GenBank/DDBJ databases">
        <authorList>
            <consortium name="Pathogen Informatics"/>
        </authorList>
    </citation>
    <scope>NUCLEOTIDE SEQUENCE [LARGE SCALE GENOMIC DNA]</scope>
    <source>
        <strain evidence="3">M72</strain>
    </source>
</reference>
<name>A0A0M6WLB3_9FIRM</name>
<sequence>MKDTRLLKIFNDTKDILCKYDYYIHTVKRILHLTNTELKIPHLMGLQYVGRPNQYAGDFGVYAVKKGRITLESLEKLVKKYYKTKEKQDRMLKLIHLKLDYLYLLPEMFCSYSKLYLFDINHNPDSEFDSDYLLIHRMEDKVLHLGIVKAQGKEKGLCHCNSFITTYVAERDYDILYRDLSHSYEITKIVREDKITKQAEVIYQSEQASLREKSGIEKMLYAVGIEPEEKLVRYIMKLNVKFGEYHTLDMLSDTEQLMKKCRDKRDEALVKDFISLWRKCGRLR</sequence>
<organism evidence="2 3">
    <name type="scientific">Roseburia faecis</name>
    <dbReference type="NCBI Taxonomy" id="301302"/>
    <lineage>
        <taxon>Bacteria</taxon>
        <taxon>Bacillati</taxon>
        <taxon>Bacillota</taxon>
        <taxon>Clostridia</taxon>
        <taxon>Lachnospirales</taxon>
        <taxon>Lachnospiraceae</taxon>
        <taxon>Roseburia</taxon>
    </lineage>
</organism>
<proteinExistence type="predicted"/>
<accession>A0A0M6WLB3</accession>
<dbReference type="RefSeq" id="WP_055067666.1">
    <property type="nucleotide sequence ID" value="NZ_CP173697.1"/>
</dbReference>
<protein>
    <recommendedName>
        <fullName evidence="1">Phage-Barnase-EndoU-ColicinE5/D-RelE like nuclease 4 domain-containing protein</fullName>
    </recommendedName>
</protein>
<evidence type="ECO:0000313" key="3">
    <source>
        <dbReference type="Proteomes" id="UP000049979"/>
    </source>
</evidence>
<dbReference type="OrthoDB" id="2361671at2"/>
<keyword evidence="3" id="KW-1185">Reference proteome</keyword>